<organism evidence="1 2">
    <name type="scientific">Thalassiosira oceanica</name>
    <name type="common">Marine diatom</name>
    <dbReference type="NCBI Taxonomy" id="159749"/>
    <lineage>
        <taxon>Eukaryota</taxon>
        <taxon>Sar</taxon>
        <taxon>Stramenopiles</taxon>
        <taxon>Ochrophyta</taxon>
        <taxon>Bacillariophyta</taxon>
        <taxon>Coscinodiscophyceae</taxon>
        <taxon>Thalassiosirophycidae</taxon>
        <taxon>Thalassiosirales</taxon>
        <taxon>Thalassiosiraceae</taxon>
        <taxon>Thalassiosira</taxon>
    </lineage>
</organism>
<proteinExistence type="predicted"/>
<reference evidence="1 2" key="1">
    <citation type="journal article" date="2012" name="Genome Biol.">
        <title>Genome and low-iron response of an oceanic diatom adapted to chronic iron limitation.</title>
        <authorList>
            <person name="Lommer M."/>
            <person name="Specht M."/>
            <person name="Roy A.S."/>
            <person name="Kraemer L."/>
            <person name="Andreson R."/>
            <person name="Gutowska M.A."/>
            <person name="Wolf J."/>
            <person name="Bergner S.V."/>
            <person name="Schilhabel M.B."/>
            <person name="Klostermeier U.C."/>
            <person name="Beiko R.G."/>
            <person name="Rosenstiel P."/>
            <person name="Hippler M."/>
            <person name="Laroche J."/>
        </authorList>
    </citation>
    <scope>NUCLEOTIDE SEQUENCE [LARGE SCALE GENOMIC DNA]</scope>
    <source>
        <strain evidence="1 2">CCMP1005</strain>
    </source>
</reference>
<comment type="caution">
    <text evidence="1">The sequence shown here is derived from an EMBL/GenBank/DDBJ whole genome shotgun (WGS) entry which is preliminary data.</text>
</comment>
<protein>
    <submittedName>
        <fullName evidence="1">Uncharacterized protein</fullName>
    </submittedName>
</protein>
<evidence type="ECO:0000313" key="2">
    <source>
        <dbReference type="Proteomes" id="UP000266841"/>
    </source>
</evidence>
<keyword evidence="2" id="KW-1185">Reference proteome</keyword>
<dbReference type="EMBL" id="AGNL01044463">
    <property type="protein sequence ID" value="EJK49751.1"/>
    <property type="molecule type" value="Genomic_DNA"/>
</dbReference>
<name>K0RLJ5_THAOC</name>
<sequence>MSIYHGLAREEEVASWLLWERNSLTVHPLDHPETISAMKRNVVLQLLVCKSFQCGTFRLPYPPTPGEWGRAVNLEYYRTLPPGYRSIVTAKIAEDTGMHGSNIASADAGPAVNITRAIKALSSTKSSCAVCGARRAQDGSKLSQCSKCYSALEFKGGSRPKDHKYVKAKEAR</sequence>
<dbReference type="Proteomes" id="UP000266841">
    <property type="component" value="Unassembled WGS sequence"/>
</dbReference>
<dbReference type="AlphaFoldDB" id="K0RLJ5"/>
<dbReference type="OrthoDB" id="341421at2759"/>
<accession>K0RLJ5</accession>
<evidence type="ECO:0000313" key="1">
    <source>
        <dbReference type="EMBL" id="EJK49751.1"/>
    </source>
</evidence>
<gene>
    <name evidence="1" type="ORF">THAOC_31339</name>
</gene>